<dbReference type="Proteomes" id="UP000828048">
    <property type="component" value="Chromosome 7"/>
</dbReference>
<comment type="caution">
    <text evidence="1">The sequence shown here is derived from an EMBL/GenBank/DDBJ whole genome shotgun (WGS) entry which is preliminary data.</text>
</comment>
<sequence>MSDRQFHLTSPLQDSALQDSCTQFSSFEDSSTSPIMANGNEDLNEAAVGVESVDLTGNENFVEVVDEEEPNPFEKKARKRTSEVWNDFDEVTLQDGTKKSQCKFCKQKFAIQASGCTTQLLRHRGKCVQRQLAVGRVEKKQKTLSFETGGSDSGNLTTFTYDHAKVREAASHMILYHEYPFMQMEHVLFNKMMKTATPHWAKISRATAKADCPSLCFASNEEMENQFWCIICSTYPAFGPFVQ</sequence>
<protein>
    <submittedName>
        <fullName evidence="1">Uncharacterized protein</fullName>
    </submittedName>
</protein>
<gene>
    <name evidence="1" type="ORF">Vadar_012681</name>
</gene>
<name>A0ACB7Y6A0_9ERIC</name>
<organism evidence="1 2">
    <name type="scientific">Vaccinium darrowii</name>
    <dbReference type="NCBI Taxonomy" id="229202"/>
    <lineage>
        <taxon>Eukaryota</taxon>
        <taxon>Viridiplantae</taxon>
        <taxon>Streptophyta</taxon>
        <taxon>Embryophyta</taxon>
        <taxon>Tracheophyta</taxon>
        <taxon>Spermatophyta</taxon>
        <taxon>Magnoliopsida</taxon>
        <taxon>eudicotyledons</taxon>
        <taxon>Gunneridae</taxon>
        <taxon>Pentapetalae</taxon>
        <taxon>asterids</taxon>
        <taxon>Ericales</taxon>
        <taxon>Ericaceae</taxon>
        <taxon>Vaccinioideae</taxon>
        <taxon>Vaccinieae</taxon>
        <taxon>Vaccinium</taxon>
    </lineage>
</organism>
<accession>A0ACB7Y6A0</accession>
<dbReference type="EMBL" id="CM037157">
    <property type="protein sequence ID" value="KAH7849078.1"/>
    <property type="molecule type" value="Genomic_DNA"/>
</dbReference>
<evidence type="ECO:0000313" key="2">
    <source>
        <dbReference type="Proteomes" id="UP000828048"/>
    </source>
</evidence>
<proteinExistence type="predicted"/>
<evidence type="ECO:0000313" key="1">
    <source>
        <dbReference type="EMBL" id="KAH7849078.1"/>
    </source>
</evidence>
<reference evidence="1 2" key="1">
    <citation type="journal article" date="2021" name="Hortic Res">
        <title>High-quality reference genome and annotation aids understanding of berry development for evergreen blueberry (Vaccinium darrowii).</title>
        <authorList>
            <person name="Yu J."/>
            <person name="Hulse-Kemp A.M."/>
            <person name="Babiker E."/>
            <person name="Staton M."/>
        </authorList>
    </citation>
    <scope>NUCLEOTIDE SEQUENCE [LARGE SCALE GENOMIC DNA]</scope>
    <source>
        <strain evidence="2">cv. NJ 8807/NJ 8810</strain>
        <tissue evidence="1">Young leaf</tissue>
    </source>
</reference>
<keyword evidence="2" id="KW-1185">Reference proteome</keyword>